<keyword evidence="3 4" id="KW-0663">Pyridoxal phosphate</keyword>
<dbReference type="Gene3D" id="3.90.1150.10">
    <property type="entry name" value="Aspartate Aminotransferase, domain 1"/>
    <property type="match status" value="1"/>
</dbReference>
<dbReference type="PANTHER" id="PTHR14084:SF0">
    <property type="entry name" value="KYNURENINASE"/>
    <property type="match status" value="1"/>
</dbReference>
<feature type="binding site" evidence="4">
    <location>
        <position position="308"/>
    </location>
    <ligand>
        <name>pyridoxal 5'-phosphate</name>
        <dbReference type="ChEBI" id="CHEBI:597326"/>
    </ligand>
</feature>
<evidence type="ECO:0000256" key="2">
    <source>
        <dbReference type="ARBA" id="ARBA00022801"/>
    </source>
</evidence>
<protein>
    <recommendedName>
        <fullName evidence="4 5">Kynureninase</fullName>
        <ecNumber evidence="4 5">3.7.1.3</ecNumber>
    </recommendedName>
    <alternativeName>
        <fullName evidence="4">Biosynthesis of nicotinic acid protein 5</fullName>
    </alternativeName>
    <alternativeName>
        <fullName evidence="4">L-kynurenine hydrolase</fullName>
    </alternativeName>
</protein>
<keyword evidence="2 4" id="KW-0378">Hydrolase</keyword>
<dbReference type="Pfam" id="PF22580">
    <property type="entry name" value="KYNU_C"/>
    <property type="match status" value="1"/>
</dbReference>
<comment type="cofactor">
    <cofactor evidence="4 5">
        <name>pyridoxal 5'-phosphate</name>
        <dbReference type="ChEBI" id="CHEBI:597326"/>
    </cofactor>
</comment>
<sequence>MTLNIQARLESLAKEANIDLLSSEFAHYMDKQDKLANLRQEFYIPTVQDVLPESEQKPLGPYKAEEECIYLCGNSLGLLPKKSKQYVEEELDVWAHSGVHAHHKHKHGRPWVSIDEKVVELSAKVVGAKPIEVASMATLTSNLHFLLSAFYKPTEKRHKILMEYRAFPSDHYAIESQIRHHGFNPESSLVTVAPRKDEYMIYTEDILETIEKEGDSIAIVLFSGIQYYTGQFFDMERITKAAHDKGCLAGFDLAHAAGNLPLQLHDWNVDFACWCTYKYLNSGPGGIGGLFVHEKYAYDFDRPRFSGWWGHNKSTRFQMNNVSDPLPGAAGFQMSNPSVLTTVSLLGSLEIFEQASMQELREKSLLLTGYLEYLLDNLFDASSFTVMTPRNPEQRGCQLSFLFGENVKQVYHQLSSSGVVCDVREPNSIRIAPVPLYNSFLDVYKFIDLLKSIKQ</sequence>
<dbReference type="SUPFAM" id="SSF53383">
    <property type="entry name" value="PLP-dependent transferases"/>
    <property type="match status" value="1"/>
</dbReference>
<dbReference type="NCBIfam" id="TIGR01814">
    <property type="entry name" value="kynureninase"/>
    <property type="match status" value="1"/>
</dbReference>
<keyword evidence="7" id="KW-1185">Reference proteome</keyword>
<proteinExistence type="inferred from homology"/>
<dbReference type="InterPro" id="IPR015421">
    <property type="entry name" value="PyrdxlP-dep_Trfase_major"/>
</dbReference>
<feature type="binding site" evidence="4">
    <location>
        <position position="255"/>
    </location>
    <ligand>
        <name>pyridoxal 5'-phosphate</name>
        <dbReference type="ChEBI" id="CHEBI:597326"/>
    </ligand>
</feature>
<comment type="subcellular location">
    <subcellularLocation>
        <location evidence="4 5">Cytoplasm</location>
    </subcellularLocation>
</comment>
<feature type="binding site" evidence="4">
    <location>
        <position position="277"/>
    </location>
    <ligand>
        <name>pyridoxal 5'-phosphate</name>
        <dbReference type="ChEBI" id="CHEBI:597326"/>
    </ligand>
</feature>
<feature type="modified residue" description="N6-(pyridoxal phosphate)lysine" evidence="4">
    <location>
        <position position="278"/>
    </location>
</feature>
<feature type="binding site" evidence="4">
    <location>
        <position position="336"/>
    </location>
    <ligand>
        <name>pyridoxal 5'-phosphate</name>
        <dbReference type="ChEBI" id="CHEBI:597326"/>
    </ligand>
</feature>
<comment type="function">
    <text evidence="4 5">Catalyzes the cleavage of L-kynurenine (L-Kyn) and L-3-hydroxykynurenine (L-3OHKyn) into anthranilic acid (AA) and 3-hydroxyanthranilic acid (3-OHAA), respectively.</text>
</comment>
<gene>
    <name evidence="4 6" type="primary">BNA5</name>
    <name evidence="6" type="ORF">K7432_003055</name>
</gene>
<comment type="catalytic activity">
    <reaction evidence="4 5">
        <text>L-kynurenine + H2O = anthranilate + L-alanine + H(+)</text>
        <dbReference type="Rhea" id="RHEA:16813"/>
        <dbReference type="ChEBI" id="CHEBI:15377"/>
        <dbReference type="ChEBI" id="CHEBI:15378"/>
        <dbReference type="ChEBI" id="CHEBI:16567"/>
        <dbReference type="ChEBI" id="CHEBI:57959"/>
        <dbReference type="ChEBI" id="CHEBI:57972"/>
        <dbReference type="EC" id="3.7.1.3"/>
    </reaction>
</comment>
<dbReference type="PIRSF" id="PIRSF038800">
    <property type="entry name" value="KYNU"/>
    <property type="match status" value="1"/>
</dbReference>
<comment type="caution">
    <text evidence="6">The sequence shown here is derived from an EMBL/GenBank/DDBJ whole genome shotgun (WGS) entry which is preliminary data.</text>
</comment>
<evidence type="ECO:0000256" key="5">
    <source>
        <dbReference type="PIRNR" id="PIRNR038800"/>
    </source>
</evidence>
<dbReference type="InterPro" id="IPR015424">
    <property type="entry name" value="PyrdxlP-dep_Trfase"/>
</dbReference>
<dbReference type="GO" id="GO:0030429">
    <property type="term" value="F:kynureninase activity"/>
    <property type="evidence" value="ECO:0007669"/>
    <property type="project" value="UniProtKB-EC"/>
</dbReference>
<evidence type="ECO:0000256" key="3">
    <source>
        <dbReference type="ARBA" id="ARBA00022898"/>
    </source>
</evidence>
<name>A0ABR2W746_9FUNG</name>
<dbReference type="EMBL" id="JASJQH010006964">
    <property type="protein sequence ID" value="KAK9721902.1"/>
    <property type="molecule type" value="Genomic_DNA"/>
</dbReference>
<dbReference type="Proteomes" id="UP001479436">
    <property type="component" value="Unassembled WGS sequence"/>
</dbReference>
<evidence type="ECO:0000256" key="1">
    <source>
        <dbReference type="ARBA" id="ARBA00022642"/>
    </source>
</evidence>
<dbReference type="PANTHER" id="PTHR14084">
    <property type="entry name" value="KYNURENINASE"/>
    <property type="match status" value="1"/>
</dbReference>
<feature type="binding site" evidence="4">
    <location>
        <position position="223"/>
    </location>
    <ligand>
        <name>pyridoxal 5'-phosphate</name>
        <dbReference type="ChEBI" id="CHEBI:597326"/>
    </ligand>
</feature>
<feature type="binding site" evidence="4">
    <location>
        <position position="252"/>
    </location>
    <ligand>
        <name>pyridoxal 5'-phosphate</name>
        <dbReference type="ChEBI" id="CHEBI:597326"/>
    </ligand>
</feature>
<reference evidence="6 7" key="1">
    <citation type="submission" date="2023-04" db="EMBL/GenBank/DDBJ databases">
        <title>Genome of Basidiobolus ranarum AG-B5.</title>
        <authorList>
            <person name="Stajich J.E."/>
            <person name="Carter-House D."/>
            <person name="Gryganskyi A."/>
        </authorList>
    </citation>
    <scope>NUCLEOTIDE SEQUENCE [LARGE SCALE GENOMIC DNA]</scope>
    <source>
        <strain evidence="6 7">AG-B5</strain>
    </source>
</reference>
<dbReference type="InterPro" id="IPR015422">
    <property type="entry name" value="PyrdxlP-dep_Trfase_small"/>
</dbReference>
<accession>A0ABR2W746</accession>
<comment type="pathway">
    <text evidence="4 5">Amino-acid degradation; L-kynurenine degradation; L-alanine and anthranilate from L-kynurenine: step 1/1.</text>
</comment>
<feature type="binding site" evidence="4">
    <location>
        <position position="140"/>
    </location>
    <ligand>
        <name>pyridoxal 5'-phosphate</name>
        <dbReference type="ChEBI" id="CHEBI:597326"/>
    </ligand>
</feature>
<dbReference type="HAMAP" id="MF_01970">
    <property type="entry name" value="Kynureninase"/>
    <property type="match status" value="1"/>
</dbReference>
<comment type="pathway">
    <text evidence="4 5">Cofactor biosynthesis; NAD(+) biosynthesis; quinolinate from L-kynurenine: step 2/3.</text>
</comment>
<dbReference type="EC" id="3.7.1.3" evidence="4 5"/>
<feature type="binding site" evidence="4">
    <location>
        <position position="139"/>
    </location>
    <ligand>
        <name>pyridoxal 5'-phosphate</name>
        <dbReference type="ChEBI" id="CHEBI:597326"/>
    </ligand>
</feature>
<comment type="catalytic activity">
    <reaction evidence="5">
        <text>3-hydroxy-L-kynurenine + H2O = 3-hydroxyanthranilate + L-alanine + H(+)</text>
        <dbReference type="Rhea" id="RHEA:25143"/>
        <dbReference type="ChEBI" id="CHEBI:15377"/>
        <dbReference type="ChEBI" id="CHEBI:15378"/>
        <dbReference type="ChEBI" id="CHEBI:36559"/>
        <dbReference type="ChEBI" id="CHEBI:57972"/>
        <dbReference type="ChEBI" id="CHEBI:58125"/>
        <dbReference type="EC" id="3.7.1.3"/>
    </reaction>
</comment>
<evidence type="ECO:0000256" key="4">
    <source>
        <dbReference type="HAMAP-Rule" id="MF_03017"/>
    </source>
</evidence>
<feature type="binding site" evidence="4">
    <location>
        <begin position="167"/>
        <end position="170"/>
    </location>
    <ligand>
        <name>pyridoxal 5'-phosphate</name>
        <dbReference type="ChEBI" id="CHEBI:597326"/>
    </ligand>
</feature>
<evidence type="ECO:0000313" key="7">
    <source>
        <dbReference type="Proteomes" id="UP001479436"/>
    </source>
</evidence>
<organism evidence="6 7">
    <name type="scientific">Basidiobolus ranarum</name>
    <dbReference type="NCBI Taxonomy" id="34480"/>
    <lineage>
        <taxon>Eukaryota</taxon>
        <taxon>Fungi</taxon>
        <taxon>Fungi incertae sedis</taxon>
        <taxon>Zoopagomycota</taxon>
        <taxon>Entomophthoromycotina</taxon>
        <taxon>Basidiobolomycetes</taxon>
        <taxon>Basidiobolales</taxon>
        <taxon>Basidiobolaceae</taxon>
        <taxon>Basidiobolus</taxon>
    </lineage>
</organism>
<evidence type="ECO:0000313" key="6">
    <source>
        <dbReference type="EMBL" id="KAK9721902.1"/>
    </source>
</evidence>
<comment type="similarity">
    <text evidence="4 5">Belongs to the kynureninase family.</text>
</comment>
<dbReference type="InterPro" id="IPR010111">
    <property type="entry name" value="Kynureninase"/>
</dbReference>
<keyword evidence="1 4" id="KW-0662">Pyridine nucleotide biosynthesis</keyword>
<dbReference type="Gene3D" id="3.40.640.10">
    <property type="entry name" value="Type I PLP-dependent aspartate aminotransferase-like (Major domain)"/>
    <property type="match status" value="1"/>
</dbReference>
<comment type="subunit">
    <text evidence="4 5">Homodimer.</text>
</comment>
<keyword evidence="4 5" id="KW-0963">Cytoplasm</keyword>